<evidence type="ECO:0000313" key="2">
    <source>
        <dbReference type="Proteomes" id="UP000190042"/>
    </source>
</evidence>
<dbReference type="EMBL" id="FUYJ01000002">
    <property type="protein sequence ID" value="SKA94620.1"/>
    <property type="molecule type" value="Genomic_DNA"/>
</dbReference>
<accession>A0A1T4XYJ2</accession>
<organism evidence="1 2">
    <name type="scientific">Sporosarcina newyorkensis</name>
    <dbReference type="NCBI Taxonomy" id="759851"/>
    <lineage>
        <taxon>Bacteria</taxon>
        <taxon>Bacillati</taxon>
        <taxon>Bacillota</taxon>
        <taxon>Bacilli</taxon>
        <taxon>Bacillales</taxon>
        <taxon>Caryophanaceae</taxon>
        <taxon>Sporosarcina</taxon>
    </lineage>
</organism>
<dbReference type="Gene3D" id="3.40.50.10150">
    <property type="entry name" value="B12-dependent dehydatase associated subunit"/>
    <property type="match status" value="1"/>
</dbReference>
<dbReference type="Pfam" id="PF02288">
    <property type="entry name" value="Dehydratase_MU"/>
    <property type="match status" value="1"/>
</dbReference>
<dbReference type="InterPro" id="IPR025541">
    <property type="entry name" value="Ppandiol/glycerol_DHydtase_msu"/>
</dbReference>
<dbReference type="RefSeq" id="WP_078817099.1">
    <property type="nucleotide sequence ID" value="NZ_FUYJ01000002.1"/>
</dbReference>
<evidence type="ECO:0000313" key="1">
    <source>
        <dbReference type="EMBL" id="SKA94620.1"/>
    </source>
</evidence>
<protein>
    <submittedName>
        <fullName evidence="1">Propanediol dehydratase medium subunit</fullName>
    </submittedName>
</protein>
<dbReference type="SUPFAM" id="SSF52968">
    <property type="entry name" value="B12-dependent dehydatase associated subunit"/>
    <property type="match status" value="1"/>
</dbReference>
<dbReference type="AlphaFoldDB" id="A0A1T4XYJ2"/>
<reference evidence="2" key="1">
    <citation type="submission" date="2017-02" db="EMBL/GenBank/DDBJ databases">
        <authorList>
            <person name="Varghese N."/>
            <person name="Submissions S."/>
        </authorList>
    </citation>
    <scope>NUCLEOTIDE SEQUENCE [LARGE SCALE GENOMIC DNA]</scope>
    <source>
        <strain evidence="2">DSM 23966</strain>
    </source>
</reference>
<gene>
    <name evidence="1" type="ORF">SAMN04244570_1448</name>
</gene>
<keyword evidence="2" id="KW-1185">Reference proteome</keyword>
<proteinExistence type="predicted"/>
<dbReference type="InterPro" id="IPR003208">
    <property type="entry name" value="Dehydtase/Dehydtase_re"/>
</dbReference>
<sequence>MNYSYSIEMQMDDQSRAAKGSDPKEVIIAVSPAFGKALSKTIVSVEHSEVLREIISGIEEQGGVTRVIRNFETADLAFIGHLAAKLSGSGIGIGIQSRGTTIIHQRDLDPLSNLELFPQSPLITLETYRDIGRNAALYARGENVDPVPVVNDQMARPRYQAIAAILHLKETQEIVRGKPAVNVDYSFTISEEETV</sequence>
<dbReference type="Proteomes" id="UP000190042">
    <property type="component" value="Unassembled WGS sequence"/>
</dbReference>
<dbReference type="PIRSF" id="PIRSF018506">
    <property type="entry name" value="Prpndl_dhdrts_md"/>
    <property type="match status" value="1"/>
</dbReference>
<dbReference type="InterPro" id="IPR010254">
    <property type="entry name" value="B12-dep_deHydtase_bsu"/>
</dbReference>
<name>A0A1T4XYJ2_9BACL</name>
<dbReference type="NCBIfam" id="NF011616">
    <property type="entry name" value="PRK15042.1"/>
    <property type="match status" value="1"/>
</dbReference>